<dbReference type="PANTHER" id="PTHR11638">
    <property type="entry name" value="ATP-DEPENDENT CLP PROTEASE"/>
    <property type="match status" value="1"/>
</dbReference>
<evidence type="ECO:0000313" key="6">
    <source>
        <dbReference type="Proteomes" id="UP000318336"/>
    </source>
</evidence>
<name>A0A542XEH0_9MICO</name>
<evidence type="ECO:0000256" key="1">
    <source>
        <dbReference type="ARBA" id="ARBA00022741"/>
    </source>
</evidence>
<dbReference type="GO" id="GO:0005737">
    <property type="term" value="C:cytoplasm"/>
    <property type="evidence" value="ECO:0007669"/>
    <property type="project" value="TreeGrafter"/>
</dbReference>
<dbReference type="InterPro" id="IPR050130">
    <property type="entry name" value="ClpA_ClpB"/>
</dbReference>
<dbReference type="InterPro" id="IPR003959">
    <property type="entry name" value="ATPase_AAA_core"/>
</dbReference>
<gene>
    <name evidence="5" type="ORF">FB554_2390</name>
</gene>
<dbReference type="EMBL" id="VFOK01000001">
    <property type="protein sequence ID" value="TQL34227.1"/>
    <property type="molecule type" value="Genomic_DNA"/>
</dbReference>
<sequence length="397" mass="44430">MTSYSQGLSMASSTAVTIYFGPLSWFKEQIGKKKETPSLLEIVYERDEASRRHIHSVEGQELSEPEEARPRPNRVVMESNDYASLNEHVITNFAGLIHSISPKQLHLHNPPAHVQAHLERTFSVKVERYQYPMVTRDTLVRFRDGFADHLVGQAAVKEQLLAALYPLTTNRRTKPVVLMFYGPSGVGKTETAQFANDLLGGTLLRKQFSMFHNDKFASYVFGGAHSEASFARDLLDRESGVILIDEFDKANAVFHSAFYQLFDGGVFEDKNYSAQLGPSLIICTSNYASEDEIRKVLGDALYSRFDALVQFKPLSTDEVRQVIDRLVDNRFSKLEADEREYLDASGIKALLYPLASQSGNVRKLGKLTDELMSLHLVRAVLNESANNSASGNQEPAA</sequence>
<dbReference type="SUPFAM" id="SSF52540">
    <property type="entry name" value="P-loop containing nucleoside triphosphate hydrolases"/>
    <property type="match status" value="1"/>
</dbReference>
<organism evidence="5 6">
    <name type="scientific">Barrientosiimonas humi</name>
    <dbReference type="NCBI Taxonomy" id="999931"/>
    <lineage>
        <taxon>Bacteria</taxon>
        <taxon>Bacillati</taxon>
        <taxon>Actinomycetota</taxon>
        <taxon>Actinomycetes</taxon>
        <taxon>Micrococcales</taxon>
        <taxon>Dermacoccaceae</taxon>
        <taxon>Barrientosiimonas</taxon>
    </lineage>
</organism>
<evidence type="ECO:0000256" key="2">
    <source>
        <dbReference type="ARBA" id="ARBA00022840"/>
    </source>
</evidence>
<dbReference type="PANTHER" id="PTHR11638:SF18">
    <property type="entry name" value="HEAT SHOCK PROTEIN 104"/>
    <property type="match status" value="1"/>
</dbReference>
<dbReference type="SMART" id="SM00382">
    <property type="entry name" value="AAA"/>
    <property type="match status" value="1"/>
</dbReference>
<reference evidence="5 6" key="1">
    <citation type="submission" date="2019-06" db="EMBL/GenBank/DDBJ databases">
        <title>Sequencing the genomes of 1000 actinobacteria strains.</title>
        <authorList>
            <person name="Klenk H.-P."/>
        </authorList>
    </citation>
    <scope>NUCLEOTIDE SEQUENCE [LARGE SCALE GENOMIC DNA]</scope>
    <source>
        <strain evidence="5 6">DSM 24617</strain>
    </source>
</reference>
<keyword evidence="6" id="KW-1185">Reference proteome</keyword>
<evidence type="ECO:0000259" key="4">
    <source>
        <dbReference type="SMART" id="SM00382"/>
    </source>
</evidence>
<dbReference type="Gene3D" id="3.40.50.300">
    <property type="entry name" value="P-loop containing nucleotide triphosphate hydrolases"/>
    <property type="match status" value="1"/>
</dbReference>
<keyword evidence="1" id="KW-0547">Nucleotide-binding</keyword>
<dbReference type="InterPro" id="IPR003593">
    <property type="entry name" value="AAA+_ATPase"/>
</dbReference>
<accession>A0A542XEH0</accession>
<evidence type="ECO:0000256" key="3">
    <source>
        <dbReference type="SAM" id="MobiDB-lite"/>
    </source>
</evidence>
<dbReference type="InterPro" id="IPR027417">
    <property type="entry name" value="P-loop_NTPase"/>
</dbReference>
<dbReference type="Proteomes" id="UP000318336">
    <property type="component" value="Unassembled WGS sequence"/>
</dbReference>
<keyword evidence="2" id="KW-0067">ATP-binding</keyword>
<feature type="domain" description="AAA+ ATPase" evidence="4">
    <location>
        <begin position="174"/>
        <end position="315"/>
    </location>
</feature>
<dbReference type="GO" id="GO:0005524">
    <property type="term" value="F:ATP binding"/>
    <property type="evidence" value="ECO:0007669"/>
    <property type="project" value="UniProtKB-KW"/>
</dbReference>
<feature type="region of interest" description="Disordered" evidence="3">
    <location>
        <begin position="53"/>
        <end position="72"/>
    </location>
</feature>
<evidence type="ECO:0000313" key="5">
    <source>
        <dbReference type="EMBL" id="TQL34227.1"/>
    </source>
</evidence>
<proteinExistence type="predicted"/>
<dbReference type="Pfam" id="PF07724">
    <property type="entry name" value="AAA_2"/>
    <property type="match status" value="1"/>
</dbReference>
<dbReference type="AlphaFoldDB" id="A0A542XEH0"/>
<protein>
    <submittedName>
        <fullName evidence="5">Cdc48 subfamily AAA family protein</fullName>
    </submittedName>
</protein>
<comment type="caution">
    <text evidence="5">The sequence shown here is derived from an EMBL/GenBank/DDBJ whole genome shotgun (WGS) entry which is preliminary data.</text>
</comment>
<dbReference type="GO" id="GO:0016887">
    <property type="term" value="F:ATP hydrolysis activity"/>
    <property type="evidence" value="ECO:0007669"/>
    <property type="project" value="InterPro"/>
</dbReference>
<dbReference type="GO" id="GO:0034605">
    <property type="term" value="P:cellular response to heat"/>
    <property type="evidence" value="ECO:0007669"/>
    <property type="project" value="TreeGrafter"/>
</dbReference>